<dbReference type="PANTHER" id="PTHR35024">
    <property type="entry name" value="HYPOTHETICAL CYTOSOLIC PROTEIN"/>
    <property type="match status" value="1"/>
</dbReference>
<evidence type="ECO:0000313" key="4">
    <source>
        <dbReference type="Proteomes" id="UP000748308"/>
    </source>
</evidence>
<comment type="similarity">
    <text evidence="1">Belongs to the bactofilin family.</text>
</comment>
<dbReference type="Proteomes" id="UP000748308">
    <property type="component" value="Unassembled WGS sequence"/>
</dbReference>
<dbReference type="Pfam" id="PF04519">
    <property type="entry name" value="Bactofilin"/>
    <property type="match status" value="1"/>
</dbReference>
<accession>A0A937XBI2</accession>
<organism evidence="3 4">
    <name type="scientific">Eiseniibacteriota bacterium</name>
    <dbReference type="NCBI Taxonomy" id="2212470"/>
    <lineage>
        <taxon>Bacteria</taxon>
        <taxon>Candidatus Eiseniibacteriota</taxon>
    </lineage>
</organism>
<feature type="compositionally biased region" description="Basic and acidic residues" evidence="2">
    <location>
        <begin position="1"/>
        <end position="16"/>
    </location>
</feature>
<proteinExistence type="inferred from homology"/>
<dbReference type="PANTHER" id="PTHR35024:SF4">
    <property type="entry name" value="POLYMER-FORMING CYTOSKELETAL PROTEIN"/>
    <property type="match status" value="1"/>
</dbReference>
<feature type="non-terminal residue" evidence="3">
    <location>
        <position position="84"/>
    </location>
</feature>
<dbReference type="InterPro" id="IPR007607">
    <property type="entry name" value="BacA/B"/>
</dbReference>
<feature type="region of interest" description="Disordered" evidence="2">
    <location>
        <begin position="1"/>
        <end position="21"/>
    </location>
</feature>
<evidence type="ECO:0000256" key="2">
    <source>
        <dbReference type="SAM" id="MobiDB-lite"/>
    </source>
</evidence>
<evidence type="ECO:0000313" key="3">
    <source>
        <dbReference type="EMBL" id="MBM3319010.1"/>
    </source>
</evidence>
<sequence length="84" mass="8556">MFKREETGAAPGRDEGSVSATLVGQGTSFNGVLRVNGSLRVEGEVEGEVTVSQQVIVGTGGVIKADVRADGATIGGRVRGRVQA</sequence>
<dbReference type="AlphaFoldDB" id="A0A937XBI2"/>
<name>A0A937XBI2_UNCEI</name>
<gene>
    <name evidence="3" type="ORF">FJY75_14280</name>
</gene>
<reference evidence="3" key="1">
    <citation type="submission" date="2019-03" db="EMBL/GenBank/DDBJ databases">
        <title>Lake Tanganyika Metagenome-Assembled Genomes (MAGs).</title>
        <authorList>
            <person name="Tran P."/>
        </authorList>
    </citation>
    <scope>NUCLEOTIDE SEQUENCE</scope>
    <source>
        <strain evidence="3">M_DeepCast_400m_m2_100</strain>
    </source>
</reference>
<comment type="caution">
    <text evidence="3">The sequence shown here is derived from an EMBL/GenBank/DDBJ whole genome shotgun (WGS) entry which is preliminary data.</text>
</comment>
<evidence type="ECO:0000256" key="1">
    <source>
        <dbReference type="ARBA" id="ARBA00044755"/>
    </source>
</evidence>
<protein>
    <submittedName>
        <fullName evidence="3">Polymer-forming cytoskeletal protein</fullName>
    </submittedName>
</protein>
<dbReference type="EMBL" id="VGIY01000592">
    <property type="protein sequence ID" value="MBM3319010.1"/>
    <property type="molecule type" value="Genomic_DNA"/>
</dbReference>